<comment type="subcellular location">
    <subcellularLocation>
        <location evidence="1 16">Endoplasmic reticulum membrane</location>
        <topology evidence="1 16">Multi-pass membrane protein</topology>
    </subcellularLocation>
</comment>
<evidence type="ECO:0000256" key="4">
    <source>
        <dbReference type="ARBA" id="ARBA00005420"/>
    </source>
</evidence>
<dbReference type="EC" id="2.3.1.20" evidence="5 16"/>
<dbReference type="GO" id="GO:0004144">
    <property type="term" value="F:diacylglycerol O-acyltransferase activity"/>
    <property type="evidence" value="ECO:0007669"/>
    <property type="project" value="UniProtKB-UniRule"/>
</dbReference>
<dbReference type="GO" id="GO:0005789">
    <property type="term" value="C:endoplasmic reticulum membrane"/>
    <property type="evidence" value="ECO:0007669"/>
    <property type="project" value="UniProtKB-SubCell"/>
</dbReference>
<protein>
    <recommendedName>
        <fullName evidence="5 16">Diacylglycerol O-acyltransferase</fullName>
        <ecNumber evidence="5 16">2.3.1.20</ecNumber>
    </recommendedName>
</protein>
<evidence type="ECO:0000256" key="14">
    <source>
        <dbReference type="ARBA" id="ARBA00023315"/>
    </source>
</evidence>
<dbReference type="STRING" id="578462.A0A0L0SG86"/>
<keyword evidence="9" id="KW-0319">Glycerol metabolism</keyword>
<dbReference type="OrthoDB" id="264532at2759"/>
<evidence type="ECO:0000313" key="18">
    <source>
        <dbReference type="Proteomes" id="UP000054350"/>
    </source>
</evidence>
<keyword evidence="11 16" id="KW-1133">Transmembrane helix</keyword>
<dbReference type="CDD" id="cd07987">
    <property type="entry name" value="LPLAT_MGAT-like"/>
    <property type="match status" value="1"/>
</dbReference>
<evidence type="ECO:0000256" key="16">
    <source>
        <dbReference type="RuleBase" id="RU367023"/>
    </source>
</evidence>
<evidence type="ECO:0000256" key="2">
    <source>
        <dbReference type="ARBA" id="ARBA00004771"/>
    </source>
</evidence>
<evidence type="ECO:0000256" key="8">
    <source>
        <dbReference type="ARBA" id="ARBA00022692"/>
    </source>
</evidence>
<keyword evidence="7" id="KW-0808">Transferase</keyword>
<evidence type="ECO:0000256" key="9">
    <source>
        <dbReference type="ARBA" id="ARBA00022798"/>
    </source>
</evidence>
<dbReference type="Pfam" id="PF03982">
    <property type="entry name" value="DAGAT"/>
    <property type="match status" value="1"/>
</dbReference>
<dbReference type="EMBL" id="GG745338">
    <property type="protein sequence ID" value="KNE61521.1"/>
    <property type="molecule type" value="Genomic_DNA"/>
</dbReference>
<dbReference type="VEuPathDB" id="FungiDB:AMAG_06337"/>
<keyword evidence="8 16" id="KW-0812">Transmembrane</keyword>
<gene>
    <name evidence="17" type="ORF">AMAG_06337</name>
</gene>
<dbReference type="PANTHER" id="PTHR12317">
    <property type="entry name" value="DIACYLGLYCEROL O-ACYLTRANSFERASE"/>
    <property type="match status" value="1"/>
</dbReference>
<comment type="similarity">
    <text evidence="4 16">Belongs to the diacylglycerol acyltransferase family.</text>
</comment>
<comment type="function">
    <text evidence="16">Catalyzes the terminal and only committed step in triacylglycerol synthesis by using diacylglycerol and fatty acyl CoA as substrates.</text>
</comment>
<dbReference type="GO" id="GO:0019432">
    <property type="term" value="P:triglyceride biosynthetic process"/>
    <property type="evidence" value="ECO:0007669"/>
    <property type="project" value="UniProtKB-UniRule"/>
</dbReference>
<comment type="pathway">
    <text evidence="2 16">Glycerolipid metabolism; triacylglycerol biosynthesis.</text>
</comment>
<proteinExistence type="inferred from homology"/>
<feature type="transmembrane region" description="Helical" evidence="16">
    <location>
        <begin position="111"/>
        <end position="132"/>
    </location>
</feature>
<evidence type="ECO:0000313" key="17">
    <source>
        <dbReference type="EMBL" id="KNE61521.1"/>
    </source>
</evidence>
<keyword evidence="12 16" id="KW-0443">Lipid metabolism</keyword>
<evidence type="ECO:0000256" key="3">
    <source>
        <dbReference type="ARBA" id="ARBA00005189"/>
    </source>
</evidence>
<comment type="catalytic activity">
    <reaction evidence="15 16">
        <text>an acyl-CoA + a 1,2-diacyl-sn-glycerol = a triacyl-sn-glycerol + CoA</text>
        <dbReference type="Rhea" id="RHEA:10868"/>
        <dbReference type="ChEBI" id="CHEBI:17815"/>
        <dbReference type="ChEBI" id="CHEBI:57287"/>
        <dbReference type="ChEBI" id="CHEBI:58342"/>
        <dbReference type="ChEBI" id="CHEBI:64615"/>
        <dbReference type="EC" id="2.3.1.20"/>
    </reaction>
</comment>
<comment type="caution">
    <text evidence="16">Lacks conserved residue(s) required for the propagation of feature annotation.</text>
</comment>
<evidence type="ECO:0000256" key="10">
    <source>
        <dbReference type="ARBA" id="ARBA00022824"/>
    </source>
</evidence>
<keyword evidence="18" id="KW-1185">Reference proteome</keyword>
<evidence type="ECO:0000256" key="12">
    <source>
        <dbReference type="ARBA" id="ARBA00023098"/>
    </source>
</evidence>
<reference evidence="17 18" key="2">
    <citation type="submission" date="2009-11" db="EMBL/GenBank/DDBJ databases">
        <title>The Genome Sequence of Allomyces macrogynus strain ATCC 38327.</title>
        <authorList>
            <consortium name="The Broad Institute Genome Sequencing Platform"/>
            <person name="Russ C."/>
            <person name="Cuomo C."/>
            <person name="Shea T."/>
            <person name="Young S.K."/>
            <person name="Zeng Q."/>
            <person name="Koehrsen M."/>
            <person name="Haas B."/>
            <person name="Borodovsky M."/>
            <person name="Guigo R."/>
            <person name="Alvarado L."/>
            <person name="Berlin A."/>
            <person name="Borenstein D."/>
            <person name="Chen Z."/>
            <person name="Engels R."/>
            <person name="Freedman E."/>
            <person name="Gellesch M."/>
            <person name="Goldberg J."/>
            <person name="Griggs A."/>
            <person name="Gujja S."/>
            <person name="Heiman D."/>
            <person name="Hepburn T."/>
            <person name="Howarth C."/>
            <person name="Jen D."/>
            <person name="Larson L."/>
            <person name="Lewis B."/>
            <person name="Mehta T."/>
            <person name="Park D."/>
            <person name="Pearson M."/>
            <person name="Roberts A."/>
            <person name="Saif S."/>
            <person name="Shenoy N."/>
            <person name="Sisk P."/>
            <person name="Stolte C."/>
            <person name="Sykes S."/>
            <person name="Walk T."/>
            <person name="White J."/>
            <person name="Yandava C."/>
            <person name="Burger G."/>
            <person name="Gray M.W."/>
            <person name="Holland P.W.H."/>
            <person name="King N."/>
            <person name="Lang F.B.F."/>
            <person name="Roger A.J."/>
            <person name="Ruiz-Trillo I."/>
            <person name="Lander E."/>
            <person name="Nusbaum C."/>
        </authorList>
    </citation>
    <scope>NUCLEOTIDE SEQUENCE [LARGE SCALE GENOMIC DNA]</scope>
    <source>
        <strain evidence="17 18">ATCC 38327</strain>
    </source>
</reference>
<evidence type="ECO:0000256" key="1">
    <source>
        <dbReference type="ARBA" id="ARBA00004477"/>
    </source>
</evidence>
<evidence type="ECO:0000256" key="11">
    <source>
        <dbReference type="ARBA" id="ARBA00022989"/>
    </source>
</evidence>
<keyword evidence="14 16" id="KW-0012">Acyltransferase</keyword>
<sequence>MLQQAAVCRRAKSAPAQYGGQQFNDESSTVPIRPLLLSSERATATTTTTRTVRVRLYGSALIKIERRNEELRTMSNEENTRYPPNAYNVLGIRFAPLNVPLERRKQTLGTLIWLTFLPGSFILSFFFLYLSYTRWLFFAYLAWIWFWDKAPETGGRVSDFVRHMTFWKWMARYFPMEIRKDAELDPSRNYLVGYHPHGAVAIGAWVNFGTEATGFSDIFPGIKLNLLTLLSNFNIPIFRDIVLALGVASVSRKSIEYIFRQGPGHSVAIVIGGAQECLYAKPHTIELVLRKRLGFIKVAILNGALLVPALTFGENEAYDLFATNEESVAWRIQQWCKRTWGWTMYRFLAPRLLIFCIAH</sequence>
<keyword evidence="6 16" id="KW-0444">Lipid biosynthesis</keyword>
<dbReference type="UniPathway" id="UPA00282"/>
<dbReference type="AlphaFoldDB" id="A0A0L0SG86"/>
<evidence type="ECO:0000256" key="7">
    <source>
        <dbReference type="ARBA" id="ARBA00022679"/>
    </source>
</evidence>
<comment type="pathway">
    <text evidence="3">Lipid metabolism.</text>
</comment>
<evidence type="ECO:0000256" key="6">
    <source>
        <dbReference type="ARBA" id="ARBA00022516"/>
    </source>
</evidence>
<keyword evidence="13 16" id="KW-0472">Membrane</keyword>
<evidence type="ECO:0000256" key="15">
    <source>
        <dbReference type="ARBA" id="ARBA00048109"/>
    </source>
</evidence>
<evidence type="ECO:0000256" key="13">
    <source>
        <dbReference type="ARBA" id="ARBA00023136"/>
    </source>
</evidence>
<organism evidence="17 18">
    <name type="scientific">Allomyces macrogynus (strain ATCC 38327)</name>
    <name type="common">Allomyces javanicus var. macrogynus</name>
    <dbReference type="NCBI Taxonomy" id="578462"/>
    <lineage>
        <taxon>Eukaryota</taxon>
        <taxon>Fungi</taxon>
        <taxon>Fungi incertae sedis</taxon>
        <taxon>Blastocladiomycota</taxon>
        <taxon>Blastocladiomycetes</taxon>
        <taxon>Blastocladiales</taxon>
        <taxon>Blastocladiaceae</taxon>
        <taxon>Allomyces</taxon>
    </lineage>
</organism>
<dbReference type="GO" id="GO:0006071">
    <property type="term" value="P:glycerol metabolic process"/>
    <property type="evidence" value="ECO:0007669"/>
    <property type="project" value="UniProtKB-UniRule"/>
</dbReference>
<dbReference type="Proteomes" id="UP000054350">
    <property type="component" value="Unassembled WGS sequence"/>
</dbReference>
<reference evidence="17 18" key="1">
    <citation type="submission" date="2009-11" db="EMBL/GenBank/DDBJ databases">
        <title>Annotation of Allomyces macrogynus ATCC 38327.</title>
        <authorList>
            <consortium name="The Broad Institute Genome Sequencing Platform"/>
            <person name="Russ C."/>
            <person name="Cuomo C."/>
            <person name="Burger G."/>
            <person name="Gray M.W."/>
            <person name="Holland P.W.H."/>
            <person name="King N."/>
            <person name="Lang F.B.F."/>
            <person name="Roger A.J."/>
            <person name="Ruiz-Trillo I."/>
            <person name="Young S.K."/>
            <person name="Zeng Q."/>
            <person name="Gargeya S."/>
            <person name="Fitzgerald M."/>
            <person name="Haas B."/>
            <person name="Abouelleil A."/>
            <person name="Alvarado L."/>
            <person name="Arachchi H.M."/>
            <person name="Berlin A."/>
            <person name="Chapman S.B."/>
            <person name="Gearin G."/>
            <person name="Goldberg J."/>
            <person name="Griggs A."/>
            <person name="Gujja S."/>
            <person name="Hansen M."/>
            <person name="Heiman D."/>
            <person name="Howarth C."/>
            <person name="Larimer J."/>
            <person name="Lui A."/>
            <person name="MacDonald P.J.P."/>
            <person name="McCowen C."/>
            <person name="Montmayeur A."/>
            <person name="Murphy C."/>
            <person name="Neiman D."/>
            <person name="Pearson M."/>
            <person name="Priest M."/>
            <person name="Roberts A."/>
            <person name="Saif S."/>
            <person name="Shea T."/>
            <person name="Sisk P."/>
            <person name="Stolte C."/>
            <person name="Sykes S."/>
            <person name="Wortman J."/>
            <person name="Nusbaum C."/>
            <person name="Birren B."/>
        </authorList>
    </citation>
    <scope>NUCLEOTIDE SEQUENCE [LARGE SCALE GENOMIC DNA]</scope>
    <source>
        <strain evidence="17 18">ATCC 38327</strain>
    </source>
</reference>
<dbReference type="eggNOG" id="KOG0831">
    <property type="taxonomic scope" value="Eukaryota"/>
</dbReference>
<keyword evidence="10 16" id="KW-0256">Endoplasmic reticulum</keyword>
<evidence type="ECO:0000256" key="5">
    <source>
        <dbReference type="ARBA" id="ARBA00013244"/>
    </source>
</evidence>
<name>A0A0L0SG86_ALLM3</name>
<dbReference type="PANTHER" id="PTHR12317:SF0">
    <property type="entry name" value="ACYLTRANSFERASE"/>
    <property type="match status" value="1"/>
</dbReference>
<dbReference type="InterPro" id="IPR007130">
    <property type="entry name" value="DAGAT"/>
</dbReference>
<accession>A0A0L0SG86</accession>